<proteinExistence type="predicted"/>
<evidence type="ECO:0000313" key="2">
    <source>
        <dbReference type="EMBL" id="OGG23824.1"/>
    </source>
</evidence>
<keyword evidence="1" id="KW-0812">Transmembrane</keyword>
<gene>
    <name evidence="2" type="ORF">A3A79_01300</name>
</gene>
<organism evidence="2 3">
    <name type="scientific">Candidatus Gottesmanbacteria bacterium RIFCSPLOWO2_01_FULL_43_11b</name>
    <dbReference type="NCBI Taxonomy" id="1798392"/>
    <lineage>
        <taxon>Bacteria</taxon>
        <taxon>Candidatus Gottesmaniibacteriota</taxon>
    </lineage>
</organism>
<dbReference type="EMBL" id="MFJV01000001">
    <property type="protein sequence ID" value="OGG23824.1"/>
    <property type="molecule type" value="Genomic_DNA"/>
</dbReference>
<keyword evidence="1" id="KW-1133">Transmembrane helix</keyword>
<accession>A0A1F6AGH3</accession>
<feature type="transmembrane region" description="Helical" evidence="1">
    <location>
        <begin position="14"/>
        <end position="34"/>
    </location>
</feature>
<protein>
    <submittedName>
        <fullName evidence="2">Uncharacterized protein</fullName>
    </submittedName>
</protein>
<reference evidence="2 3" key="1">
    <citation type="journal article" date="2016" name="Nat. Commun.">
        <title>Thousands of microbial genomes shed light on interconnected biogeochemical processes in an aquifer system.</title>
        <authorList>
            <person name="Anantharaman K."/>
            <person name="Brown C.T."/>
            <person name="Hug L.A."/>
            <person name="Sharon I."/>
            <person name="Castelle C.J."/>
            <person name="Probst A.J."/>
            <person name="Thomas B.C."/>
            <person name="Singh A."/>
            <person name="Wilkins M.J."/>
            <person name="Karaoz U."/>
            <person name="Brodie E.L."/>
            <person name="Williams K.H."/>
            <person name="Hubbard S.S."/>
            <person name="Banfield J.F."/>
        </authorList>
    </citation>
    <scope>NUCLEOTIDE SEQUENCE [LARGE SCALE GENOMIC DNA]</scope>
</reference>
<evidence type="ECO:0000313" key="3">
    <source>
        <dbReference type="Proteomes" id="UP000178759"/>
    </source>
</evidence>
<sequence>MEEKTKAGEGENSALYYGIGAAVLVILVAGIYIFRPKTSPTTSPVSPGAQVTDIPLVRPTGPITGLACELQYYNPVVGKKEFYVSVEGAALPDAKSVDCNFTFSVAGSVVKTDSITDAKLVEEKSRNGKLFTCTTVPLELEPSVPTTVDFALSDDLKNTATCSSTFLFPAP</sequence>
<dbReference type="STRING" id="1798392.A3A79_01300"/>
<keyword evidence="1" id="KW-0472">Membrane</keyword>
<evidence type="ECO:0000256" key="1">
    <source>
        <dbReference type="SAM" id="Phobius"/>
    </source>
</evidence>
<name>A0A1F6AGH3_9BACT</name>
<dbReference type="AlphaFoldDB" id="A0A1F6AGH3"/>
<dbReference type="Proteomes" id="UP000178759">
    <property type="component" value="Unassembled WGS sequence"/>
</dbReference>
<comment type="caution">
    <text evidence="2">The sequence shown here is derived from an EMBL/GenBank/DDBJ whole genome shotgun (WGS) entry which is preliminary data.</text>
</comment>